<dbReference type="Proteomes" id="UP001576784">
    <property type="component" value="Unassembled WGS sequence"/>
</dbReference>
<accession>A0ABV4XJU4</accession>
<dbReference type="RefSeq" id="WP_413261644.1">
    <property type="nucleotide sequence ID" value="NZ_JBHFNR010000019.1"/>
</dbReference>
<evidence type="ECO:0000313" key="2">
    <source>
        <dbReference type="Proteomes" id="UP001576784"/>
    </source>
</evidence>
<proteinExistence type="predicted"/>
<organism evidence="1 2">
    <name type="scientific">Floridaenema flaviceps BLCC-F50</name>
    <dbReference type="NCBI Taxonomy" id="3153642"/>
    <lineage>
        <taxon>Bacteria</taxon>
        <taxon>Bacillati</taxon>
        <taxon>Cyanobacteriota</taxon>
        <taxon>Cyanophyceae</taxon>
        <taxon>Oscillatoriophycideae</taxon>
        <taxon>Aerosakkonematales</taxon>
        <taxon>Aerosakkonemataceae</taxon>
        <taxon>Floridanema</taxon>
        <taxon>Floridanema flaviceps</taxon>
    </lineage>
</organism>
<reference evidence="1 2" key="1">
    <citation type="submission" date="2024-09" db="EMBL/GenBank/DDBJ databases">
        <title>Floridaenema gen nov. (Aerosakkonemataceae, Aerosakkonematales ord. nov., Cyanobacteria) from benthic tropical and subtropical fresh waters, with the description of four new species.</title>
        <authorList>
            <person name="Moretto J.A."/>
            <person name="Berthold D.E."/>
            <person name="Lefler F.W."/>
            <person name="Huang I.-S."/>
            <person name="Laughinghouse H. IV."/>
        </authorList>
    </citation>
    <scope>NUCLEOTIDE SEQUENCE [LARGE SCALE GENOMIC DNA]</scope>
    <source>
        <strain evidence="1 2">BLCC-F50</strain>
    </source>
</reference>
<sequence>METINFAGIEGKVIQSSPHGNYVVVTLSDRITIVGTFNNAFNWQESEDQSSGFLSFITYIGLRSPSEINKFKPWLINHNGYFNRDEDVPRKSKRVQKFPLEIKVRGLSAESVVELIQLK</sequence>
<dbReference type="EMBL" id="JBHFNR010000019">
    <property type="protein sequence ID" value="MFB2891967.1"/>
    <property type="molecule type" value="Genomic_DNA"/>
</dbReference>
<evidence type="ECO:0000313" key="1">
    <source>
        <dbReference type="EMBL" id="MFB2891967.1"/>
    </source>
</evidence>
<gene>
    <name evidence="1" type="ORF">ACE1CI_03370</name>
</gene>
<comment type="caution">
    <text evidence="1">The sequence shown here is derived from an EMBL/GenBank/DDBJ whole genome shotgun (WGS) entry which is preliminary data.</text>
</comment>
<name>A0ABV4XJU4_9CYAN</name>
<protein>
    <submittedName>
        <fullName evidence="1">Uncharacterized protein</fullName>
    </submittedName>
</protein>
<keyword evidence="2" id="KW-1185">Reference proteome</keyword>